<evidence type="ECO:0000259" key="1">
    <source>
        <dbReference type="Pfam" id="PF15919"/>
    </source>
</evidence>
<proteinExistence type="predicted"/>
<keyword evidence="3" id="KW-1185">Reference proteome</keyword>
<dbReference type="InterPro" id="IPR035069">
    <property type="entry name" value="TTHA1013/TTHA0281-like"/>
</dbReference>
<comment type="caution">
    <text evidence="2">The sequence shown here is derived from an EMBL/GenBank/DDBJ whole genome shotgun (WGS) entry which is preliminary data.</text>
</comment>
<dbReference type="InterPro" id="IPR051404">
    <property type="entry name" value="TA_system_antitoxin"/>
</dbReference>
<protein>
    <submittedName>
        <fullName evidence="2">Type II toxin-antitoxin system HicB family antitoxin</fullName>
    </submittedName>
</protein>
<dbReference type="PANTHER" id="PTHR34504:SF2">
    <property type="entry name" value="UPF0150 PROTEIN SSL0259"/>
    <property type="match status" value="1"/>
</dbReference>
<reference evidence="2 3" key="1">
    <citation type="submission" date="2019-08" db="EMBL/GenBank/DDBJ databases">
        <authorList>
            <person name="Chen S.-C."/>
            <person name="Lai M.-C."/>
            <person name="You Y.-T."/>
        </authorList>
    </citation>
    <scope>NUCLEOTIDE SEQUENCE [LARGE SCALE GENOMIC DNA]</scope>
    <source>
        <strain evidence="2 3">P2F9704a</strain>
    </source>
</reference>
<dbReference type="Pfam" id="PF15919">
    <property type="entry name" value="HicB_lk_antitox"/>
    <property type="match status" value="1"/>
</dbReference>
<dbReference type="RefSeq" id="WP_255332387.1">
    <property type="nucleotide sequence ID" value="NZ_VOTZ01000009.1"/>
</dbReference>
<gene>
    <name evidence="2" type="ORF">FTO68_05525</name>
</gene>
<name>A0ABD4TI99_9EURY</name>
<dbReference type="AlphaFoldDB" id="A0ABD4TI99"/>
<dbReference type="InterPro" id="IPR031807">
    <property type="entry name" value="HicB-like"/>
</dbReference>
<sequence length="72" mass="8195">MKYYCLIEKDEDGYYYASIPTLPGCFTQAKTYEELIERLHEAISLYLDLNGPPDPDEIREFVGVGAVEVNST</sequence>
<evidence type="ECO:0000313" key="2">
    <source>
        <dbReference type="EMBL" id="MCQ1538446.1"/>
    </source>
</evidence>
<dbReference type="PANTHER" id="PTHR34504">
    <property type="entry name" value="ANTITOXIN HICB"/>
    <property type="match status" value="1"/>
</dbReference>
<evidence type="ECO:0000313" key="3">
    <source>
        <dbReference type="Proteomes" id="UP001524383"/>
    </source>
</evidence>
<feature type="domain" description="HicB-like antitoxin of toxin-antitoxin system" evidence="1">
    <location>
        <begin position="3"/>
        <end position="49"/>
    </location>
</feature>
<dbReference type="Gene3D" id="3.30.160.250">
    <property type="match status" value="1"/>
</dbReference>
<dbReference type="SUPFAM" id="SSF143100">
    <property type="entry name" value="TTHA1013/TTHA0281-like"/>
    <property type="match status" value="1"/>
</dbReference>
<dbReference type="Proteomes" id="UP001524383">
    <property type="component" value="Unassembled WGS sequence"/>
</dbReference>
<organism evidence="2 3">
    <name type="scientific">Methanocalculus taiwanensis</name>
    <dbReference type="NCBI Taxonomy" id="106207"/>
    <lineage>
        <taxon>Archaea</taxon>
        <taxon>Methanobacteriati</taxon>
        <taxon>Methanobacteriota</taxon>
        <taxon>Stenosarchaea group</taxon>
        <taxon>Methanomicrobia</taxon>
        <taxon>Methanomicrobiales</taxon>
        <taxon>Methanocalculaceae</taxon>
        <taxon>Methanocalculus</taxon>
    </lineage>
</organism>
<accession>A0ABD4TI99</accession>
<dbReference type="EMBL" id="VOTZ01000009">
    <property type="protein sequence ID" value="MCQ1538446.1"/>
    <property type="molecule type" value="Genomic_DNA"/>
</dbReference>